<organism evidence="1 2">
    <name type="scientific">Panicum hallii var. hallii</name>
    <dbReference type="NCBI Taxonomy" id="1504633"/>
    <lineage>
        <taxon>Eukaryota</taxon>
        <taxon>Viridiplantae</taxon>
        <taxon>Streptophyta</taxon>
        <taxon>Embryophyta</taxon>
        <taxon>Tracheophyta</taxon>
        <taxon>Spermatophyta</taxon>
        <taxon>Magnoliopsida</taxon>
        <taxon>Liliopsida</taxon>
        <taxon>Poales</taxon>
        <taxon>Poaceae</taxon>
        <taxon>PACMAD clade</taxon>
        <taxon>Panicoideae</taxon>
        <taxon>Panicodae</taxon>
        <taxon>Paniceae</taxon>
        <taxon>Panicinae</taxon>
        <taxon>Panicum</taxon>
        <taxon>Panicum sect. Panicum</taxon>
    </lineage>
</organism>
<reference evidence="1 2" key="1">
    <citation type="submission" date="2018-04" db="EMBL/GenBank/DDBJ databases">
        <title>WGS assembly of Panicum hallii var. hallii HAL2.</title>
        <authorList>
            <person name="Lovell J."/>
            <person name="Jenkins J."/>
            <person name="Lowry D."/>
            <person name="Mamidi S."/>
            <person name="Sreedasyam A."/>
            <person name="Weng X."/>
            <person name="Barry K."/>
            <person name="Bonette J."/>
            <person name="Campitelli B."/>
            <person name="Daum C."/>
            <person name="Gordon S."/>
            <person name="Gould B."/>
            <person name="Lipzen A."/>
            <person name="MacQueen A."/>
            <person name="Palacio-Mejia J."/>
            <person name="Plott C."/>
            <person name="Shakirov E."/>
            <person name="Shu S."/>
            <person name="Yoshinaga Y."/>
            <person name="Zane M."/>
            <person name="Rokhsar D."/>
            <person name="Grimwood J."/>
            <person name="Schmutz J."/>
            <person name="Juenger T."/>
        </authorList>
    </citation>
    <scope>NUCLEOTIDE SEQUENCE [LARGE SCALE GENOMIC DNA]</scope>
    <source>
        <strain evidence="2">cv. HAL2</strain>
    </source>
</reference>
<keyword evidence="2" id="KW-1185">Reference proteome</keyword>
<gene>
    <name evidence="1" type="ORF">GQ55_5G246500</name>
</gene>
<evidence type="ECO:0000313" key="1">
    <source>
        <dbReference type="EMBL" id="PUZ55869.1"/>
    </source>
</evidence>
<protein>
    <submittedName>
        <fullName evidence="1">Uncharacterized protein</fullName>
    </submittedName>
</protein>
<sequence length="144" mass="15777">MPCRAAAAARERDGPALRRRASHHDAIFFAKRKEIIITPSYRLPARRYGSVRPGRSTTTTTTTRVTARRLYSPGVARRGASAWPHKTSDGFHVRGARSDRMGCMIGQCMLPRAPLQCVQRPCPPLVNGRKGKGLIFGGASPPPM</sequence>
<proteinExistence type="predicted"/>
<evidence type="ECO:0000313" key="2">
    <source>
        <dbReference type="Proteomes" id="UP000244336"/>
    </source>
</evidence>
<name>A0A2T7DJV5_9POAL</name>
<dbReference type="Gramene" id="PUZ55869">
    <property type="protein sequence ID" value="PUZ55869"/>
    <property type="gene ID" value="GQ55_5G246500"/>
</dbReference>
<dbReference type="AlphaFoldDB" id="A0A2T7DJV5"/>
<accession>A0A2T7DJV5</accession>
<dbReference type="EMBL" id="CM009753">
    <property type="protein sequence ID" value="PUZ55869.1"/>
    <property type="molecule type" value="Genomic_DNA"/>
</dbReference>
<dbReference type="Proteomes" id="UP000244336">
    <property type="component" value="Chromosome 5"/>
</dbReference>